<dbReference type="InterPro" id="IPR051504">
    <property type="entry name" value="Plant_metabolite_acyltrans"/>
</dbReference>
<dbReference type="EMBL" id="QGNW01000116">
    <property type="protein sequence ID" value="RVW95130.1"/>
    <property type="molecule type" value="Genomic_DNA"/>
</dbReference>
<evidence type="ECO:0000256" key="2">
    <source>
        <dbReference type="ARBA" id="ARBA00023315"/>
    </source>
</evidence>
<name>A0A438IEF5_VITVI</name>
<dbReference type="Pfam" id="PF02458">
    <property type="entry name" value="Transferase"/>
    <property type="match status" value="1"/>
</dbReference>
<dbReference type="AlphaFoldDB" id="A0A438IEF5"/>
<keyword evidence="1 3" id="KW-0808">Transferase</keyword>
<dbReference type="InterPro" id="IPR023213">
    <property type="entry name" value="CAT-like_dom_sf"/>
</dbReference>
<protein>
    <submittedName>
        <fullName evidence="3">Malonyl-coenzyme A:anthocyanin 3-O-glucoside-6''-O-malonyltransferase</fullName>
    </submittedName>
</protein>
<dbReference type="Proteomes" id="UP000288805">
    <property type="component" value="Unassembled WGS sequence"/>
</dbReference>
<gene>
    <name evidence="3" type="primary">3MAT_7</name>
    <name evidence="3" type="ORF">CK203_025496</name>
</gene>
<dbReference type="PANTHER" id="PTHR31625">
    <property type="match status" value="1"/>
</dbReference>
<accession>A0A438IEF5</accession>
<evidence type="ECO:0000313" key="3">
    <source>
        <dbReference type="EMBL" id="RVW95130.1"/>
    </source>
</evidence>
<comment type="caution">
    <text evidence="3">The sequence shown here is derived from an EMBL/GenBank/DDBJ whole genome shotgun (WGS) entry which is preliminary data.</text>
</comment>
<evidence type="ECO:0000313" key="4">
    <source>
        <dbReference type="Proteomes" id="UP000288805"/>
    </source>
</evidence>
<dbReference type="GO" id="GO:0016747">
    <property type="term" value="F:acyltransferase activity, transferring groups other than amino-acyl groups"/>
    <property type="evidence" value="ECO:0007669"/>
    <property type="project" value="UniProtKB-ARBA"/>
</dbReference>
<dbReference type="Gene3D" id="3.30.559.10">
    <property type="entry name" value="Chloramphenicol acetyltransferase-like domain"/>
    <property type="match status" value="2"/>
</dbReference>
<proteinExistence type="predicted"/>
<evidence type="ECO:0000256" key="1">
    <source>
        <dbReference type="ARBA" id="ARBA00022679"/>
    </source>
</evidence>
<organism evidence="3 4">
    <name type="scientific">Vitis vinifera</name>
    <name type="common">Grape</name>
    <dbReference type="NCBI Taxonomy" id="29760"/>
    <lineage>
        <taxon>Eukaryota</taxon>
        <taxon>Viridiplantae</taxon>
        <taxon>Streptophyta</taxon>
        <taxon>Embryophyta</taxon>
        <taxon>Tracheophyta</taxon>
        <taxon>Spermatophyta</taxon>
        <taxon>Magnoliopsida</taxon>
        <taxon>eudicotyledons</taxon>
        <taxon>Gunneridae</taxon>
        <taxon>Pentapetalae</taxon>
        <taxon>rosids</taxon>
        <taxon>Vitales</taxon>
        <taxon>Vitaceae</taxon>
        <taxon>Viteae</taxon>
        <taxon>Vitis</taxon>
    </lineage>
</organism>
<reference evidence="3 4" key="1">
    <citation type="journal article" date="2018" name="PLoS Genet.">
        <title>Population sequencing reveals clonal diversity and ancestral inbreeding in the grapevine cultivar Chardonnay.</title>
        <authorList>
            <person name="Roach M.J."/>
            <person name="Johnson D.L."/>
            <person name="Bohlmann J."/>
            <person name="van Vuuren H.J."/>
            <person name="Jones S.J."/>
            <person name="Pretorius I.S."/>
            <person name="Schmidt S.A."/>
            <person name="Borneman A.R."/>
        </authorList>
    </citation>
    <scope>NUCLEOTIDE SEQUENCE [LARGE SCALE GENOMIC DNA]</scope>
    <source>
        <strain evidence="4">cv. Chardonnay</strain>
        <tissue evidence="3">Leaf</tissue>
    </source>
</reference>
<sequence length="276" mass="31259">MASPEMVHVLEHCRIAPPPGSVDGNIPEIRYKDGDSVSLTFVEGSFDFDHLSGHHQRNDRGQGSNWAPLNLLELFGKVKFEECQSQLSTNSVRATFLLRRAEVQRLKKWVIPQIPKQSHVSAFTVICAYVWSCMIKARSRSGEDVGENELEHFAFTADCRTLLDPPIPAAYLAIQERVRNKGEVLKGVQKWVSDLKSLNRMRMAAVVGSPRFEVYNMDFGLGRPKKYEVISRDRYFTLDGCKDNEEDFEVGLCFPKAKMDAFAEIFTNGLEAYSCL</sequence>
<keyword evidence="2" id="KW-0012">Acyltransferase</keyword>